<proteinExistence type="predicted"/>
<reference evidence="2 3" key="1">
    <citation type="journal article" date="2011" name="Genome Biol.">
        <title>Comparative genome sequence analysis underscores mycoparasitism as the ancestral life style of Trichoderma.</title>
        <authorList>
            <person name="Kubicek C.P."/>
            <person name="Herrera-Estrella A."/>
            <person name="Seidl-Seiboth V."/>
            <person name="Martinez D.A."/>
            <person name="Druzhinina I.S."/>
            <person name="Thon M."/>
            <person name="Zeilinger S."/>
            <person name="Casas-Flores S."/>
            <person name="Horwitz B.A."/>
            <person name="Mukherjee P.K."/>
            <person name="Mukherjee M."/>
            <person name="Kredics L."/>
            <person name="Alcaraz L.D."/>
            <person name="Aerts A."/>
            <person name="Antal Z."/>
            <person name="Atanasova L."/>
            <person name="Cervantes-Badillo M.G."/>
            <person name="Challacombe J."/>
            <person name="Chertkov O."/>
            <person name="McCluskey K."/>
            <person name="Coulpier F."/>
            <person name="Deshpande N."/>
            <person name="von Doehren H."/>
            <person name="Ebbole D.J."/>
            <person name="Esquivel-Naranjo E.U."/>
            <person name="Fekete E."/>
            <person name="Flipphi M."/>
            <person name="Glaser F."/>
            <person name="Gomez-Rodriguez E.Y."/>
            <person name="Gruber S."/>
            <person name="Han C."/>
            <person name="Henrissat B."/>
            <person name="Hermosa R."/>
            <person name="Hernandez-Onate M."/>
            <person name="Karaffa L."/>
            <person name="Kosti I."/>
            <person name="Le Crom S."/>
            <person name="Lindquist E."/>
            <person name="Lucas S."/>
            <person name="Luebeck M."/>
            <person name="Luebeck P.S."/>
            <person name="Margeot A."/>
            <person name="Metz B."/>
            <person name="Misra M."/>
            <person name="Nevalainen H."/>
            <person name="Omann M."/>
            <person name="Packer N."/>
            <person name="Perrone G."/>
            <person name="Uresti-Rivera E.E."/>
            <person name="Salamov A."/>
            <person name="Schmoll M."/>
            <person name="Seiboth B."/>
            <person name="Shapiro H."/>
            <person name="Sukno S."/>
            <person name="Tamayo-Ramos J.A."/>
            <person name="Tisch D."/>
            <person name="Wiest A."/>
            <person name="Wilkinson H.H."/>
            <person name="Zhang M."/>
            <person name="Coutinho P.M."/>
            <person name="Kenerley C.M."/>
            <person name="Monte E."/>
            <person name="Baker S.E."/>
            <person name="Grigoriev I.V."/>
        </authorList>
    </citation>
    <scope>NUCLEOTIDE SEQUENCE [LARGE SCALE GENOMIC DNA]</scope>
    <source>
        <strain evidence="3">ATCC 20476 / IMI 206040</strain>
    </source>
</reference>
<feature type="compositionally biased region" description="Polar residues" evidence="1">
    <location>
        <begin position="44"/>
        <end position="59"/>
    </location>
</feature>
<keyword evidence="3" id="KW-1185">Reference proteome</keyword>
<organism evidence="2 3">
    <name type="scientific">Hypocrea atroviridis (strain ATCC 20476 / IMI 206040)</name>
    <name type="common">Trichoderma atroviride</name>
    <dbReference type="NCBI Taxonomy" id="452589"/>
    <lineage>
        <taxon>Eukaryota</taxon>
        <taxon>Fungi</taxon>
        <taxon>Dikarya</taxon>
        <taxon>Ascomycota</taxon>
        <taxon>Pezizomycotina</taxon>
        <taxon>Sordariomycetes</taxon>
        <taxon>Hypocreomycetidae</taxon>
        <taxon>Hypocreales</taxon>
        <taxon>Hypocreaceae</taxon>
        <taxon>Trichoderma</taxon>
    </lineage>
</organism>
<dbReference type="HOGENOM" id="CLU_2455019_0_0_1"/>
<dbReference type="AlphaFoldDB" id="G9P2D1"/>
<comment type="caution">
    <text evidence="2">The sequence shown here is derived from an EMBL/GenBank/DDBJ whole genome shotgun (WGS) entry which is preliminary data.</text>
</comment>
<sequence>MYKENDKPEFHPIPSHPLQFTVNPLKKKKIFYKTNRLAKRQKNSNRTLNHHNQQSTPLPMTNARLFSLPKEALRHLGPAKKPGVSRSWQ</sequence>
<gene>
    <name evidence="2" type="ORF">TRIATDRAFT_258103</name>
</gene>
<evidence type="ECO:0000313" key="3">
    <source>
        <dbReference type="Proteomes" id="UP000005426"/>
    </source>
</evidence>
<protein>
    <submittedName>
        <fullName evidence="2">Uncharacterized protein</fullName>
    </submittedName>
</protein>
<feature type="region of interest" description="Disordered" evidence="1">
    <location>
        <begin position="39"/>
        <end position="89"/>
    </location>
</feature>
<name>G9P2D1_HYPAI</name>
<evidence type="ECO:0000313" key="2">
    <source>
        <dbReference type="EMBL" id="EHK42670.1"/>
    </source>
</evidence>
<evidence type="ECO:0000256" key="1">
    <source>
        <dbReference type="SAM" id="MobiDB-lite"/>
    </source>
</evidence>
<accession>G9P2D1</accession>
<dbReference type="EMBL" id="ABDG02000026">
    <property type="protein sequence ID" value="EHK42670.1"/>
    <property type="molecule type" value="Genomic_DNA"/>
</dbReference>
<dbReference type="Proteomes" id="UP000005426">
    <property type="component" value="Unassembled WGS sequence"/>
</dbReference>